<dbReference type="EMBL" id="JAOYFB010000002">
    <property type="protein sequence ID" value="KAK4008160.1"/>
    <property type="molecule type" value="Genomic_DNA"/>
</dbReference>
<comment type="caution">
    <text evidence="2">The sequence shown here is derived from an EMBL/GenBank/DDBJ whole genome shotgun (WGS) entry which is preliminary data.</text>
</comment>
<feature type="region of interest" description="Disordered" evidence="1">
    <location>
        <begin position="87"/>
        <end position="116"/>
    </location>
</feature>
<reference evidence="2 3" key="1">
    <citation type="journal article" date="2023" name="Nucleic Acids Res.">
        <title>The hologenome of Daphnia magna reveals possible DNA methylation and microbiome-mediated evolution of the host genome.</title>
        <authorList>
            <person name="Chaturvedi A."/>
            <person name="Li X."/>
            <person name="Dhandapani V."/>
            <person name="Marshall H."/>
            <person name="Kissane S."/>
            <person name="Cuenca-Cambronero M."/>
            <person name="Asole G."/>
            <person name="Calvet F."/>
            <person name="Ruiz-Romero M."/>
            <person name="Marangio P."/>
            <person name="Guigo R."/>
            <person name="Rago D."/>
            <person name="Mirbahai L."/>
            <person name="Eastwood N."/>
            <person name="Colbourne J.K."/>
            <person name="Zhou J."/>
            <person name="Mallon E."/>
            <person name="Orsini L."/>
        </authorList>
    </citation>
    <scope>NUCLEOTIDE SEQUENCE [LARGE SCALE GENOMIC DNA]</scope>
    <source>
        <strain evidence="2">LRV0_1</strain>
    </source>
</reference>
<evidence type="ECO:0000313" key="3">
    <source>
        <dbReference type="Proteomes" id="UP001234178"/>
    </source>
</evidence>
<organism evidence="2 3">
    <name type="scientific">Daphnia magna</name>
    <dbReference type="NCBI Taxonomy" id="35525"/>
    <lineage>
        <taxon>Eukaryota</taxon>
        <taxon>Metazoa</taxon>
        <taxon>Ecdysozoa</taxon>
        <taxon>Arthropoda</taxon>
        <taxon>Crustacea</taxon>
        <taxon>Branchiopoda</taxon>
        <taxon>Diplostraca</taxon>
        <taxon>Cladocera</taxon>
        <taxon>Anomopoda</taxon>
        <taxon>Daphniidae</taxon>
        <taxon>Daphnia</taxon>
    </lineage>
</organism>
<proteinExistence type="predicted"/>
<name>A0ABQ9Z5I7_9CRUS</name>
<keyword evidence="3" id="KW-1185">Reference proteome</keyword>
<evidence type="ECO:0000313" key="2">
    <source>
        <dbReference type="EMBL" id="KAK4008160.1"/>
    </source>
</evidence>
<sequence length="116" mass="13178">MNGDNQRRGQPMAMRNQIQDHALIPGVPGKQGKQGECRSIWKERILRLPRPPKLQHIYGQTYIQSDKGLSQSCWMVVGFHWPMAHQSVSHMNSGSDSLASIRKQPFPPPQNANSRH</sequence>
<protein>
    <submittedName>
        <fullName evidence="2">Uncharacterized protein</fullName>
    </submittedName>
</protein>
<feature type="compositionally biased region" description="Polar residues" evidence="1">
    <location>
        <begin position="87"/>
        <end position="98"/>
    </location>
</feature>
<dbReference type="Proteomes" id="UP001234178">
    <property type="component" value="Unassembled WGS sequence"/>
</dbReference>
<feature type="region of interest" description="Disordered" evidence="1">
    <location>
        <begin position="1"/>
        <end position="35"/>
    </location>
</feature>
<accession>A0ABQ9Z5I7</accession>
<gene>
    <name evidence="2" type="ORF">OUZ56_013309</name>
</gene>
<evidence type="ECO:0000256" key="1">
    <source>
        <dbReference type="SAM" id="MobiDB-lite"/>
    </source>
</evidence>